<dbReference type="PANTHER" id="PTHR28152">
    <property type="entry name" value="HYDROXYACYL-THIOESTER DEHYDRATASE TYPE 2, MITOCHONDRIAL"/>
    <property type="match status" value="1"/>
</dbReference>
<dbReference type="InterPro" id="IPR052741">
    <property type="entry name" value="Mitochondrial_HTD2"/>
</dbReference>
<dbReference type="SUPFAM" id="SSF54637">
    <property type="entry name" value="Thioesterase/thiol ester dehydrase-isomerase"/>
    <property type="match status" value="1"/>
</dbReference>
<dbReference type="EMBL" id="MU005764">
    <property type="protein sequence ID" value="KAF2715801.1"/>
    <property type="molecule type" value="Genomic_DNA"/>
</dbReference>
<name>A0A6G1KTT4_9PLEO</name>
<proteinExistence type="predicted"/>
<dbReference type="OrthoDB" id="3257538at2759"/>
<evidence type="ECO:0000313" key="1">
    <source>
        <dbReference type="EMBL" id="KAF2715801.1"/>
    </source>
</evidence>
<accession>A0A6G1KTT4</accession>
<keyword evidence="2" id="KW-1185">Reference proteome</keyword>
<organism evidence="1 2">
    <name type="scientific">Pleomassaria siparia CBS 279.74</name>
    <dbReference type="NCBI Taxonomy" id="1314801"/>
    <lineage>
        <taxon>Eukaryota</taxon>
        <taxon>Fungi</taxon>
        <taxon>Dikarya</taxon>
        <taxon>Ascomycota</taxon>
        <taxon>Pezizomycotina</taxon>
        <taxon>Dothideomycetes</taxon>
        <taxon>Pleosporomycetidae</taxon>
        <taxon>Pleosporales</taxon>
        <taxon>Pleomassariaceae</taxon>
        <taxon>Pleomassaria</taxon>
    </lineage>
</organism>
<evidence type="ECO:0000313" key="2">
    <source>
        <dbReference type="Proteomes" id="UP000799428"/>
    </source>
</evidence>
<protein>
    <recommendedName>
        <fullName evidence="3">N-terminal of MaoC-like dehydratase domain-containing protein</fullName>
    </recommendedName>
</protein>
<evidence type="ECO:0008006" key="3">
    <source>
        <dbReference type="Google" id="ProtNLM"/>
    </source>
</evidence>
<gene>
    <name evidence="1" type="ORF">K504DRAFT_365551</name>
</gene>
<dbReference type="Proteomes" id="UP000799428">
    <property type="component" value="Unassembled WGS sequence"/>
</dbReference>
<dbReference type="PANTHER" id="PTHR28152:SF2">
    <property type="entry name" value="N-TERMINAL OF MAOC-LIKE DEHYDRATASE DOMAIN-CONTAINING PROTEIN"/>
    <property type="match status" value="1"/>
</dbReference>
<dbReference type="Gene3D" id="3.10.129.10">
    <property type="entry name" value="Hotdog Thioesterase"/>
    <property type="match status" value="2"/>
</dbReference>
<sequence length="318" mass="36696">MLQVTRRFFTSTTSRSASAEEACVEIFQRFGDKPISVRRQKLDMNQLRLLKITLSHSEQPEACEKLQDEELVAPGHHIVYFTPPIPERELGRDGTDRTVNPLSPFTRRMWAGGELHWEKDNPMKVGNTVYETTRILTAEPKQLKNGGEMIVVGVEKTYENSKGVVLRDNRNWVFQKELADTQDIPPTPEEKPLPEGTHTRDFCQTEVSLFRFSALTFNGHKIHYSPEWCRKVEGHRKCVVHGPLNLINMLDFWRDTAHAEEKGTLPKSIRYRAMSPLYMSEPYRILLHKEEKSEKDGEWNAEIWDSYGKIGMKGIIVG</sequence>
<dbReference type="InterPro" id="IPR029069">
    <property type="entry name" value="HotDog_dom_sf"/>
</dbReference>
<dbReference type="AlphaFoldDB" id="A0A6G1KTT4"/>
<reference evidence="1" key="1">
    <citation type="journal article" date="2020" name="Stud. Mycol.">
        <title>101 Dothideomycetes genomes: a test case for predicting lifestyles and emergence of pathogens.</title>
        <authorList>
            <person name="Haridas S."/>
            <person name="Albert R."/>
            <person name="Binder M."/>
            <person name="Bloem J."/>
            <person name="Labutti K."/>
            <person name="Salamov A."/>
            <person name="Andreopoulos B."/>
            <person name="Baker S."/>
            <person name="Barry K."/>
            <person name="Bills G."/>
            <person name="Bluhm B."/>
            <person name="Cannon C."/>
            <person name="Castanera R."/>
            <person name="Culley D."/>
            <person name="Daum C."/>
            <person name="Ezra D."/>
            <person name="Gonzalez J."/>
            <person name="Henrissat B."/>
            <person name="Kuo A."/>
            <person name="Liang C."/>
            <person name="Lipzen A."/>
            <person name="Lutzoni F."/>
            <person name="Magnuson J."/>
            <person name="Mondo S."/>
            <person name="Nolan M."/>
            <person name="Ohm R."/>
            <person name="Pangilinan J."/>
            <person name="Park H.-J."/>
            <person name="Ramirez L."/>
            <person name="Alfaro M."/>
            <person name="Sun H."/>
            <person name="Tritt A."/>
            <person name="Yoshinaga Y."/>
            <person name="Zwiers L.-H."/>
            <person name="Turgeon B."/>
            <person name="Goodwin S."/>
            <person name="Spatafora J."/>
            <person name="Crous P."/>
            <person name="Grigoriev I."/>
        </authorList>
    </citation>
    <scope>NUCLEOTIDE SEQUENCE</scope>
    <source>
        <strain evidence="1">CBS 279.74</strain>
    </source>
</reference>
<dbReference type="FunFam" id="3.10.129.10:FF:000103">
    <property type="entry name" value="WGS project CABT00000000 data, contig 2.1"/>
    <property type="match status" value="1"/>
</dbReference>
<dbReference type="GO" id="GO:0005739">
    <property type="term" value="C:mitochondrion"/>
    <property type="evidence" value="ECO:0007669"/>
    <property type="project" value="TreeGrafter"/>
</dbReference>
<dbReference type="GO" id="GO:0019171">
    <property type="term" value="F:(3R)-hydroxyacyl-[acyl-carrier-protein] dehydratase activity"/>
    <property type="evidence" value="ECO:0007669"/>
    <property type="project" value="TreeGrafter"/>
</dbReference>